<keyword evidence="3" id="KW-1185">Reference proteome</keyword>
<dbReference type="Proteomes" id="UP000321570">
    <property type="component" value="Unassembled WGS sequence"/>
</dbReference>
<reference evidence="2 3" key="1">
    <citation type="submission" date="2019-07" db="EMBL/GenBank/DDBJ databases">
        <authorList>
            <person name="Jastrzebski P J."/>
            <person name="Paukszto L."/>
            <person name="Jastrzebski P J."/>
        </authorList>
    </citation>
    <scope>NUCLEOTIDE SEQUENCE [LARGE SCALE GENOMIC DNA]</scope>
    <source>
        <strain evidence="2 3">WMS-il1</strain>
    </source>
</reference>
<dbReference type="EMBL" id="CABIJS010000022">
    <property type="protein sequence ID" value="VUZ39947.1"/>
    <property type="molecule type" value="Genomic_DNA"/>
</dbReference>
<dbReference type="PANTHER" id="PTHR13366">
    <property type="entry name" value="MALARIA ANTIGEN-RELATED"/>
    <property type="match status" value="1"/>
</dbReference>
<gene>
    <name evidence="2" type="ORF">WMSIL1_LOCUS958</name>
</gene>
<dbReference type="SUPFAM" id="SSF48371">
    <property type="entry name" value="ARM repeat"/>
    <property type="match status" value="1"/>
</dbReference>
<organism evidence="2 3">
    <name type="scientific">Hymenolepis diminuta</name>
    <name type="common">Rat tapeworm</name>
    <dbReference type="NCBI Taxonomy" id="6216"/>
    <lineage>
        <taxon>Eukaryota</taxon>
        <taxon>Metazoa</taxon>
        <taxon>Spiralia</taxon>
        <taxon>Lophotrochozoa</taxon>
        <taxon>Platyhelminthes</taxon>
        <taxon>Cestoda</taxon>
        <taxon>Eucestoda</taxon>
        <taxon>Cyclophyllidea</taxon>
        <taxon>Hymenolepididae</taxon>
        <taxon>Hymenolepis</taxon>
    </lineage>
</organism>
<evidence type="ECO:0000313" key="2">
    <source>
        <dbReference type="EMBL" id="VUZ39947.1"/>
    </source>
</evidence>
<proteinExistence type="predicted"/>
<protein>
    <recommendedName>
        <fullName evidence="1">DUF4042 domain-containing protein</fullName>
    </recommendedName>
</protein>
<evidence type="ECO:0000259" key="1">
    <source>
        <dbReference type="Pfam" id="PF13251"/>
    </source>
</evidence>
<dbReference type="InterPro" id="IPR025283">
    <property type="entry name" value="DUF4042"/>
</dbReference>
<feature type="domain" description="DUF4042" evidence="1">
    <location>
        <begin position="270"/>
        <end position="451"/>
    </location>
</feature>
<name>A0A564XY45_HYMDI</name>
<evidence type="ECO:0000313" key="3">
    <source>
        <dbReference type="Proteomes" id="UP000321570"/>
    </source>
</evidence>
<dbReference type="AlphaFoldDB" id="A0A564XY45"/>
<sequence>MQRKQLYSVTWPDLIRNMAEKDFSLDVITALINEKRFPSYHKSPPLSDIDVNKSRHFFKLLINHLIEANTQQCLGNSRLSFLVCGVVRGNLALFEEKTFKRLLDLFLNIDTSPPNSEHSDGVAAALSSLLYLHSVDVKSGCFSSDSYPSAVNLDLLDRHRGEMCLEKLASILEYSRGDIKIEISCLHAVIQLLVHRTFLQCNSTQTETLRCIARVVKAIWPVAFIPKRLVAGYASGSSSSYGPSSASELSDGWCGDFMDSGRPSNGNKKKVRQLATYCLRSLLASKQICHEIWSKNFGDRQFLQSSLLSALSREQDPNLREKFIFIMIAVLNNLEISFTVAEELPNRDSASYISYSVRLANELREIHQGLYGALINEKVTKNQLGLLKAIGTLVAVTPYHRLQPGLLTRLINKTSAFLKNFQNDPVKFANFQASILAIWGSILAKKNLTPELRSLITSKLDSVIFSGYQMPLRSSCWLIDLCLQILSESKFPSLRNQAASLLRAFVSMHFNLLHPFMDAVKVMIRQNLPPKKEDPVSYTLNILILCDTILTHQFDCLEKRRFSDLSIDCEWWYDLVGTLLDYGSKSPNTQECWWICQVTGVFFDLLAVLDSPESSFPQISLNIPLVTSLCSLSIDLYIKICNGSCDDIKPKALRRLCRLAILDASFIPSNMLCQALDIVLQSICSSTGKIAGLISEMAYCLELCTLKAVKSFRNFPIPDKLFPETLKFSSLENQNISNWTQLDCRRSEHVIHSLANIINLGKITDDEQISNYISLLDEYLQISVHSGAAKIRWNAVLSIARLMDLPQRSSILKVLSEKFTSDPYFKVRAHAGMTILLLFSDQYPQPNSQEISLILSTTLKFLSADDQQDSGSGNIYNATHHVQFCFHIAIKLLLKCAVQALKSNSQSDLESILRALDESPVLNKNLSSSLYFAKEAKIAAFAVMKAARCGLKGGGLDRVPDQPTLISFAERYDPLKCLNFDESLNEFLDNLDSLQSELLRNEQAKELIRLFYALANGSTVGELRESLLKPFGSLQPSASIHFRTTYD</sequence>
<dbReference type="InterPro" id="IPR052107">
    <property type="entry name" value="HEAT6"/>
</dbReference>
<accession>A0A564XY45</accession>
<dbReference type="InterPro" id="IPR016024">
    <property type="entry name" value="ARM-type_fold"/>
</dbReference>
<dbReference type="PANTHER" id="PTHR13366:SF0">
    <property type="entry name" value="HEAT REPEAT-CONTAINING PROTEIN 6"/>
    <property type="match status" value="1"/>
</dbReference>
<dbReference type="Pfam" id="PF13251">
    <property type="entry name" value="DUF4042"/>
    <property type="match status" value="1"/>
</dbReference>